<accession>A0A427XGE8</accession>
<dbReference type="Gene3D" id="3.40.50.150">
    <property type="entry name" value="Vaccinia Virus protein VP39"/>
    <property type="match status" value="1"/>
</dbReference>
<dbReference type="OrthoDB" id="413520at2759"/>
<proteinExistence type="predicted"/>
<dbReference type="InterPro" id="IPR019410">
    <property type="entry name" value="Methyltransf_16"/>
</dbReference>
<dbReference type="PANTHER" id="PTHR14614:SF161">
    <property type="match status" value="1"/>
</dbReference>
<dbReference type="STRING" id="105984.A0A427XGE8"/>
<dbReference type="InterPro" id="IPR029063">
    <property type="entry name" value="SAM-dependent_MTases_sf"/>
</dbReference>
<dbReference type="SUPFAM" id="SSF53335">
    <property type="entry name" value="S-adenosyl-L-methionine-dependent methyltransferases"/>
    <property type="match status" value="1"/>
</dbReference>
<comment type="caution">
    <text evidence="1">The sequence shown here is derived from an EMBL/GenBank/DDBJ whole genome shotgun (WGS) entry which is preliminary data.</text>
</comment>
<dbReference type="Proteomes" id="UP000279236">
    <property type="component" value="Unassembled WGS sequence"/>
</dbReference>
<evidence type="ECO:0008006" key="3">
    <source>
        <dbReference type="Google" id="ProtNLM"/>
    </source>
</evidence>
<dbReference type="GO" id="GO:0005829">
    <property type="term" value="C:cytosol"/>
    <property type="evidence" value="ECO:0007669"/>
    <property type="project" value="TreeGrafter"/>
</dbReference>
<reference evidence="1 2" key="1">
    <citation type="submission" date="2018-11" db="EMBL/GenBank/DDBJ databases">
        <title>Genome sequence of Apiotrichum porosum DSM 27194.</title>
        <authorList>
            <person name="Aliyu H."/>
            <person name="Gorte O."/>
            <person name="Ochsenreither K."/>
        </authorList>
    </citation>
    <scope>NUCLEOTIDE SEQUENCE [LARGE SCALE GENOMIC DNA]</scope>
    <source>
        <strain evidence="1 2">DSM 27194</strain>
    </source>
</reference>
<dbReference type="RefSeq" id="XP_028473075.1">
    <property type="nucleotide sequence ID" value="XM_028618708.1"/>
</dbReference>
<protein>
    <recommendedName>
        <fullName evidence="3">Nicotinamide n-methyltransferase</fullName>
    </recommendedName>
</protein>
<evidence type="ECO:0000313" key="2">
    <source>
        <dbReference type="Proteomes" id="UP000279236"/>
    </source>
</evidence>
<keyword evidence="2" id="KW-1185">Reference proteome</keyword>
<sequence length="284" mass="30947">MVAPSADPNFPANLNIHPLHLLGTAATDGADAHNQAEAIGRYGIAGRVWEASGPLLEYLTPGGAGDPACTLFTTLGPHRVLELGSGQALASLHLAARLRAEDTVVLTDLPNVVPLCQQSIDTWATEGEGSQQAEHANVVAQPLAWGEDASHLAKYGPFTHIILCDLVYFPHLYPPLLRTLLEVTDPSGPVDTDVFGPEIIIAWKSRSLNLEESFFDSFAHYFRQEPVTDGKWDAEVKLFICRRWRVTDEWRLPSLNMVMGGAPGVVKGRSFGLVESLFSALEWD</sequence>
<name>A0A427XGE8_9TREE</name>
<gene>
    <name evidence="1" type="ORF">EHS24_003001</name>
</gene>
<dbReference type="PANTHER" id="PTHR14614">
    <property type="entry name" value="HEPATOCELLULAR CARCINOMA-ASSOCIATED ANTIGEN"/>
    <property type="match status" value="1"/>
</dbReference>
<evidence type="ECO:0000313" key="1">
    <source>
        <dbReference type="EMBL" id="RSH77928.1"/>
    </source>
</evidence>
<dbReference type="AlphaFoldDB" id="A0A427XGE8"/>
<dbReference type="EMBL" id="RSCE01000014">
    <property type="protein sequence ID" value="RSH77928.1"/>
    <property type="molecule type" value="Genomic_DNA"/>
</dbReference>
<dbReference type="GeneID" id="39587544"/>
<dbReference type="GO" id="GO:0008757">
    <property type="term" value="F:S-adenosylmethionine-dependent methyltransferase activity"/>
    <property type="evidence" value="ECO:0007669"/>
    <property type="project" value="UniProtKB-ARBA"/>
</dbReference>
<dbReference type="GO" id="GO:0032991">
    <property type="term" value="C:protein-containing complex"/>
    <property type="evidence" value="ECO:0007669"/>
    <property type="project" value="TreeGrafter"/>
</dbReference>
<organism evidence="1 2">
    <name type="scientific">Apiotrichum porosum</name>
    <dbReference type="NCBI Taxonomy" id="105984"/>
    <lineage>
        <taxon>Eukaryota</taxon>
        <taxon>Fungi</taxon>
        <taxon>Dikarya</taxon>
        <taxon>Basidiomycota</taxon>
        <taxon>Agaricomycotina</taxon>
        <taxon>Tremellomycetes</taxon>
        <taxon>Trichosporonales</taxon>
        <taxon>Trichosporonaceae</taxon>
        <taxon>Apiotrichum</taxon>
    </lineage>
</organism>
<dbReference type="Pfam" id="PF10294">
    <property type="entry name" value="Methyltransf_16"/>
    <property type="match status" value="1"/>
</dbReference>